<gene>
    <name evidence="5" type="ORF">C7K25_06160</name>
</gene>
<dbReference type="CDD" id="cd03794">
    <property type="entry name" value="GT4_WbuB-like"/>
    <property type="match status" value="1"/>
</dbReference>
<reference evidence="5" key="1">
    <citation type="submission" date="2018-03" db="EMBL/GenBank/DDBJ databases">
        <authorList>
            <person name="Nunes O.C."/>
            <person name="Lopes A.R."/>
            <person name="Froufe H."/>
            <person name="Munoz-Merida A."/>
            <person name="Barroso C."/>
            <person name="Egas C."/>
        </authorList>
    </citation>
    <scope>NUCLEOTIDE SEQUENCE</scope>
    <source>
        <strain evidence="5">ON4</strain>
    </source>
</reference>
<evidence type="ECO:0000256" key="3">
    <source>
        <dbReference type="ARBA" id="ARBA00022679"/>
    </source>
</evidence>
<dbReference type="PANTHER" id="PTHR45947">
    <property type="entry name" value="SULFOQUINOVOSYL TRANSFERASE SQD2"/>
    <property type="match status" value="1"/>
</dbReference>
<dbReference type="EMBL" id="PXVD01000008">
    <property type="protein sequence ID" value="MDJ1370951.1"/>
    <property type="molecule type" value="Genomic_DNA"/>
</dbReference>
<evidence type="ECO:0000256" key="1">
    <source>
        <dbReference type="ARBA" id="ARBA00021292"/>
    </source>
</evidence>
<dbReference type="InterPro" id="IPR050194">
    <property type="entry name" value="Glycosyltransferase_grp1"/>
</dbReference>
<keyword evidence="3" id="KW-0808">Transferase</keyword>
<evidence type="ECO:0000313" key="6">
    <source>
        <dbReference type="Proteomes" id="UP001170379"/>
    </source>
</evidence>
<evidence type="ECO:0000313" key="5">
    <source>
        <dbReference type="EMBL" id="MDJ1370951.1"/>
    </source>
</evidence>
<protein>
    <recommendedName>
        <fullName evidence="1">D-inositol 3-phosphate glycosyltransferase</fullName>
    </recommendedName>
</protein>
<accession>A0ABT7C8J2</accession>
<keyword evidence="2" id="KW-0328">Glycosyltransferase</keyword>
<feature type="domain" description="Glycosyltransferase subfamily 4-like N-terminal" evidence="4">
    <location>
        <begin position="15"/>
        <end position="211"/>
    </location>
</feature>
<dbReference type="PANTHER" id="PTHR45947:SF3">
    <property type="entry name" value="SULFOQUINOVOSYL TRANSFERASE SQD2"/>
    <property type="match status" value="1"/>
</dbReference>
<evidence type="ECO:0000256" key="2">
    <source>
        <dbReference type="ARBA" id="ARBA00022676"/>
    </source>
</evidence>
<dbReference type="Pfam" id="PF13692">
    <property type="entry name" value="Glyco_trans_1_4"/>
    <property type="match status" value="1"/>
</dbReference>
<sequence>MRILLITHYFPPENGAPQRRWDSLIRHFVEAGHEVAVLCPPPHNRTGRIPNEYRSYYRTGNAERAENGALVFRVGYLPHRGDMVTRTLDHLASALTSIGRGSRLLRSESFVPDVIIATAPAIPTLIAGRWLKLLHRIPLIVEMRDAWPDLVTHMSGGDGGAGGAVSLAKRLVQRWVTGLQRSATQVVTTTDAFARVLETRGMRGVEVIRNGADANRFAELPARDGNHAELRALYLGTIGRSQGLDMVVRAAAALGEQGVDLQLRIIGDGHHREDLVELNRSLGSPAEILSEISPRDVAQQYAWADTTIASLRDWEPFEWTVPSKLYELLSTGRHVTGIMAGEGASILQDSRAGDVVAPGDLAGLIQRWTDLSKNPERLEIGTTGVDWVQKNVDFTRLSSDYLEIIERVRHD</sequence>
<keyword evidence="6" id="KW-1185">Reference proteome</keyword>
<dbReference type="Pfam" id="PF13579">
    <property type="entry name" value="Glyco_trans_4_4"/>
    <property type="match status" value="1"/>
</dbReference>
<dbReference type="RefSeq" id="WP_026936398.1">
    <property type="nucleotide sequence ID" value="NZ_CP028426.1"/>
</dbReference>
<dbReference type="InterPro" id="IPR028098">
    <property type="entry name" value="Glyco_trans_4-like_N"/>
</dbReference>
<organism evidence="5 6">
    <name type="scientific">Gulosibacter molinativorax</name>
    <dbReference type="NCBI Taxonomy" id="256821"/>
    <lineage>
        <taxon>Bacteria</taxon>
        <taxon>Bacillati</taxon>
        <taxon>Actinomycetota</taxon>
        <taxon>Actinomycetes</taxon>
        <taxon>Micrococcales</taxon>
        <taxon>Microbacteriaceae</taxon>
        <taxon>Gulosibacter</taxon>
    </lineage>
</organism>
<dbReference type="Proteomes" id="UP001170379">
    <property type="component" value="Unassembled WGS sequence"/>
</dbReference>
<comment type="caution">
    <text evidence="5">The sequence shown here is derived from an EMBL/GenBank/DDBJ whole genome shotgun (WGS) entry which is preliminary data.</text>
</comment>
<name>A0ABT7C8J2_9MICO</name>
<dbReference type="SUPFAM" id="SSF53756">
    <property type="entry name" value="UDP-Glycosyltransferase/glycogen phosphorylase"/>
    <property type="match status" value="1"/>
</dbReference>
<proteinExistence type="predicted"/>
<dbReference type="Gene3D" id="3.40.50.2000">
    <property type="entry name" value="Glycogen Phosphorylase B"/>
    <property type="match status" value="2"/>
</dbReference>
<reference evidence="5" key="2">
    <citation type="journal article" date="2022" name="Sci. Rep.">
        <title>In silico prediction of the enzymes involved in the degradation of the herbicide molinate by Gulosibacter molinativorax ON4T.</title>
        <authorList>
            <person name="Lopes A.R."/>
            <person name="Bunin E."/>
            <person name="Viana A.T."/>
            <person name="Froufe H."/>
            <person name="Munoz-Merida A."/>
            <person name="Pinho D."/>
            <person name="Figueiredo J."/>
            <person name="Barroso C."/>
            <person name="Vaz-Moreira I."/>
            <person name="Bellanger X."/>
            <person name="Egas C."/>
            <person name="Nunes O.C."/>
        </authorList>
    </citation>
    <scope>NUCLEOTIDE SEQUENCE</scope>
    <source>
        <strain evidence="5">ON4</strain>
    </source>
</reference>
<evidence type="ECO:0000259" key="4">
    <source>
        <dbReference type="Pfam" id="PF13579"/>
    </source>
</evidence>